<proteinExistence type="predicted"/>
<evidence type="ECO:0000313" key="3">
    <source>
        <dbReference type="Proteomes" id="UP000277204"/>
    </source>
</evidence>
<reference evidence="2 3" key="1">
    <citation type="submission" date="2018-11" db="EMBL/GenBank/DDBJ databases">
        <authorList>
            <consortium name="Pathogen Informatics"/>
        </authorList>
    </citation>
    <scope>NUCLEOTIDE SEQUENCE [LARGE SCALE GENOMIC DNA]</scope>
    <source>
        <strain evidence="2 3">Zambia</strain>
    </source>
</reference>
<sequence length="111" mass="12537">MVRPNNVGDQDDQSNSNGNDEIQFGSTGNQRNPLDPSWTAKAKYEKDAVILRPRRGKCSIHLRNCFNAVQSSMKCTCRTGISWIQNHQSIIQNKGGGDHNEYYPMICTHQI</sequence>
<protein>
    <submittedName>
        <fullName evidence="2">Uncharacterized protein</fullName>
    </submittedName>
</protein>
<gene>
    <name evidence="2" type="ORF">SMRZ_LOCUS17448</name>
</gene>
<feature type="region of interest" description="Disordered" evidence="1">
    <location>
        <begin position="1"/>
        <end position="37"/>
    </location>
</feature>
<dbReference type="AlphaFoldDB" id="A0A183MN23"/>
<evidence type="ECO:0000313" key="2">
    <source>
        <dbReference type="EMBL" id="VDP23868.1"/>
    </source>
</evidence>
<dbReference type="EMBL" id="UZAI01017376">
    <property type="protein sequence ID" value="VDP23868.1"/>
    <property type="molecule type" value="Genomic_DNA"/>
</dbReference>
<keyword evidence="3" id="KW-1185">Reference proteome</keyword>
<name>A0A183MN23_9TREM</name>
<accession>A0A183MN23</accession>
<dbReference type="Proteomes" id="UP000277204">
    <property type="component" value="Unassembled WGS sequence"/>
</dbReference>
<organism evidence="2 3">
    <name type="scientific">Schistosoma margrebowiei</name>
    <dbReference type="NCBI Taxonomy" id="48269"/>
    <lineage>
        <taxon>Eukaryota</taxon>
        <taxon>Metazoa</taxon>
        <taxon>Spiralia</taxon>
        <taxon>Lophotrochozoa</taxon>
        <taxon>Platyhelminthes</taxon>
        <taxon>Trematoda</taxon>
        <taxon>Digenea</taxon>
        <taxon>Strigeidida</taxon>
        <taxon>Schistosomatoidea</taxon>
        <taxon>Schistosomatidae</taxon>
        <taxon>Schistosoma</taxon>
    </lineage>
</organism>
<evidence type="ECO:0000256" key="1">
    <source>
        <dbReference type="SAM" id="MobiDB-lite"/>
    </source>
</evidence>